<dbReference type="OrthoDB" id="18937at2759"/>
<dbReference type="EMBL" id="GDIQ01072056">
    <property type="protein sequence ID" value="JAN22681.1"/>
    <property type="molecule type" value="Transcribed_RNA"/>
</dbReference>
<dbReference type="GO" id="GO:0005886">
    <property type="term" value="C:plasma membrane"/>
    <property type="evidence" value="ECO:0007669"/>
    <property type="project" value="UniProtKB-SubCell"/>
</dbReference>
<keyword evidence="4" id="KW-0963">Cytoplasm</keyword>
<evidence type="ECO:0000256" key="4">
    <source>
        <dbReference type="ARBA" id="ARBA00022490"/>
    </source>
</evidence>
<evidence type="ECO:0000256" key="5">
    <source>
        <dbReference type="ARBA" id="ARBA00023136"/>
    </source>
</evidence>
<comment type="subcellular location">
    <subcellularLocation>
        <location evidence="1">Cell membrane</location>
    </subcellularLocation>
    <subcellularLocation>
        <location evidence="2">Cytoplasm</location>
        <location evidence="2">Cytosol</location>
    </subcellularLocation>
</comment>
<dbReference type="EMBL" id="GDIQ01095043">
    <property type="protein sequence ID" value="JAL56683.1"/>
    <property type="molecule type" value="Transcribed_RNA"/>
</dbReference>
<accession>A0A0N8CBV2</accession>
<evidence type="ECO:0000256" key="1">
    <source>
        <dbReference type="ARBA" id="ARBA00004236"/>
    </source>
</evidence>
<dbReference type="GO" id="GO:0005829">
    <property type="term" value="C:cytosol"/>
    <property type="evidence" value="ECO:0007669"/>
    <property type="project" value="UniProtKB-SubCell"/>
</dbReference>
<dbReference type="PANTHER" id="PTHR31220">
    <property type="entry name" value="HYCCIN RELATED"/>
    <property type="match status" value="1"/>
</dbReference>
<comment type="similarity">
    <text evidence="6">Belongs to the Hyccin family.</text>
</comment>
<feature type="compositionally biased region" description="Polar residues" evidence="7">
    <location>
        <begin position="441"/>
        <end position="452"/>
    </location>
</feature>
<organism evidence="8">
    <name type="scientific">Daphnia magna</name>
    <dbReference type="NCBI Taxonomy" id="35525"/>
    <lineage>
        <taxon>Eukaryota</taxon>
        <taxon>Metazoa</taxon>
        <taxon>Ecdysozoa</taxon>
        <taxon>Arthropoda</taxon>
        <taxon>Crustacea</taxon>
        <taxon>Branchiopoda</taxon>
        <taxon>Diplostraca</taxon>
        <taxon>Cladocera</taxon>
        <taxon>Anomopoda</taxon>
        <taxon>Daphniidae</taxon>
        <taxon>Daphnia</taxon>
    </lineage>
</organism>
<keyword evidence="5" id="KW-0472">Membrane</keyword>
<evidence type="ECO:0000256" key="2">
    <source>
        <dbReference type="ARBA" id="ARBA00004514"/>
    </source>
</evidence>
<dbReference type="PANTHER" id="PTHR31220:SF1">
    <property type="entry name" value="GH21176P"/>
    <property type="match status" value="1"/>
</dbReference>
<dbReference type="AlphaFoldDB" id="A0A0N8CBV2"/>
<proteinExistence type="inferred from homology"/>
<sequence>MDEDMRIFITEWLKDGQNDVWNKSLSSNSDMIEAIFSLIEEWKSNKELFNILCIRLFGYYRESNMESKVFSLQFVPSLIYSYLSTIAQGERKDAGSMQTFLLAIYNLEAGGEAQNPKTHSFRIPNIAQPSIYHDTSAIASSSLTESALKRLDPTNRITVKFGPHPHLNSFNAENRLPAMAALLRIYSNYLSLYSKSTLSETCMAFRRLVAQGYTRNSEGSPRIPLSSNLLVEMLHLIYSLTPLPITNDTYIRLHSPSPTPLASMEDEDLANAARQTLEAVQRRVEMELMAAPILVSAAMADSSHLSIKGEHSSPQLMSSGANGGSARAMWKSMITNASFRTKKLPDDITIAQVAEAAAAAAAAAAANTASSALPLNPSSIPVHLVSITEENDEPSGGGGGKSSFRLSELVKKKSKPKPARNKPNNNGVVILDGSSHHPHLTESNGIISNPSDRNSDGETKEEAELRRRSSEFNGTQV</sequence>
<dbReference type="GO" id="GO:0072659">
    <property type="term" value="P:protein localization to plasma membrane"/>
    <property type="evidence" value="ECO:0007669"/>
    <property type="project" value="TreeGrafter"/>
</dbReference>
<dbReference type="Pfam" id="PF09790">
    <property type="entry name" value="Hyccin"/>
    <property type="match status" value="2"/>
</dbReference>
<evidence type="ECO:0000256" key="3">
    <source>
        <dbReference type="ARBA" id="ARBA00022475"/>
    </source>
</evidence>
<dbReference type="GO" id="GO:0046854">
    <property type="term" value="P:phosphatidylinositol phosphate biosynthetic process"/>
    <property type="evidence" value="ECO:0007669"/>
    <property type="project" value="TreeGrafter"/>
</dbReference>
<reference evidence="8" key="1">
    <citation type="submission" date="2015-10" db="EMBL/GenBank/DDBJ databases">
        <title>EvidentialGene: Evidence-directed Construction of Complete mRNA Transcriptomes without Genomes.</title>
        <authorList>
            <person name="Gilbert D.G."/>
        </authorList>
    </citation>
    <scope>NUCLEOTIDE SEQUENCE</scope>
</reference>
<feature type="compositionally biased region" description="Basic and acidic residues" evidence="7">
    <location>
        <begin position="453"/>
        <end position="470"/>
    </location>
</feature>
<protein>
    <submittedName>
        <fullName evidence="8">Down-regulated by CTNNB1 A protein</fullName>
    </submittedName>
</protein>
<evidence type="ECO:0000256" key="7">
    <source>
        <dbReference type="SAM" id="MobiDB-lite"/>
    </source>
</evidence>
<dbReference type="InterPro" id="IPR018619">
    <property type="entry name" value="Hyccin"/>
</dbReference>
<name>A0A0N8CBV2_9CRUS</name>
<keyword evidence="3" id="KW-1003">Cell membrane</keyword>
<evidence type="ECO:0000256" key="6">
    <source>
        <dbReference type="ARBA" id="ARBA00034482"/>
    </source>
</evidence>
<feature type="region of interest" description="Disordered" evidence="7">
    <location>
        <begin position="409"/>
        <end position="477"/>
    </location>
</feature>
<evidence type="ECO:0000313" key="8">
    <source>
        <dbReference type="EMBL" id="JAL56683.1"/>
    </source>
</evidence>